<comment type="function">
    <text evidence="12 13">Catalyzes the condensation of para-aminobenzoate (pABA) with 6-hydroxymethyl-7,8-dihydropterin diphosphate (DHPt-PP) to form 7,8-dihydropteroate (H2Pte), the immediate precursor of folate derivatives.</text>
</comment>
<evidence type="ECO:0000256" key="2">
    <source>
        <dbReference type="ARBA" id="ARBA00001946"/>
    </source>
</evidence>
<feature type="domain" description="Pterin-binding" evidence="14">
    <location>
        <begin position="22"/>
        <end position="268"/>
    </location>
</feature>
<dbReference type="PROSITE" id="PS00792">
    <property type="entry name" value="DHPS_1"/>
    <property type="match status" value="1"/>
</dbReference>
<gene>
    <name evidence="15" type="ORF">QY95_02446</name>
</gene>
<dbReference type="PROSITE" id="PS50972">
    <property type="entry name" value="PTERIN_BINDING"/>
    <property type="match status" value="1"/>
</dbReference>
<accession>A0A0F5I1P8</accession>
<keyword evidence="10 13" id="KW-0289">Folate biosynthesis</keyword>
<dbReference type="GO" id="GO:0046656">
    <property type="term" value="P:folic acid biosynthetic process"/>
    <property type="evidence" value="ECO:0007669"/>
    <property type="project" value="UniProtKB-KW"/>
</dbReference>
<dbReference type="EMBL" id="JWIR02000042">
    <property type="protein sequence ID" value="KKB39423.1"/>
    <property type="molecule type" value="Genomic_DNA"/>
</dbReference>
<evidence type="ECO:0000256" key="7">
    <source>
        <dbReference type="ARBA" id="ARBA00022679"/>
    </source>
</evidence>
<protein>
    <recommendedName>
        <fullName evidence="6 13">Dihydropteroate synthase</fullName>
        <shortName evidence="13">DHPS</shortName>
        <ecNumber evidence="5 13">2.5.1.15</ecNumber>
    </recommendedName>
    <alternativeName>
        <fullName evidence="11 13">Dihydropteroate pyrophosphorylase</fullName>
    </alternativeName>
</protein>
<evidence type="ECO:0000313" key="16">
    <source>
        <dbReference type="Proteomes" id="UP000031563"/>
    </source>
</evidence>
<evidence type="ECO:0000256" key="9">
    <source>
        <dbReference type="ARBA" id="ARBA00022842"/>
    </source>
</evidence>
<comment type="catalytic activity">
    <reaction evidence="1">
        <text>(7,8-dihydropterin-6-yl)methyl diphosphate + 4-aminobenzoate = 7,8-dihydropteroate + diphosphate</text>
        <dbReference type="Rhea" id="RHEA:19949"/>
        <dbReference type="ChEBI" id="CHEBI:17836"/>
        <dbReference type="ChEBI" id="CHEBI:17839"/>
        <dbReference type="ChEBI" id="CHEBI:33019"/>
        <dbReference type="ChEBI" id="CHEBI:72950"/>
        <dbReference type="EC" id="2.5.1.15"/>
    </reaction>
</comment>
<dbReference type="NCBIfam" id="TIGR01496">
    <property type="entry name" value="DHPS"/>
    <property type="match status" value="1"/>
</dbReference>
<dbReference type="GO" id="GO:0005829">
    <property type="term" value="C:cytosol"/>
    <property type="evidence" value="ECO:0007669"/>
    <property type="project" value="TreeGrafter"/>
</dbReference>
<dbReference type="PROSITE" id="PS00793">
    <property type="entry name" value="DHPS_2"/>
    <property type="match status" value="1"/>
</dbReference>
<dbReference type="EC" id="2.5.1.15" evidence="5 13"/>
<dbReference type="OrthoDB" id="9811744at2"/>
<reference evidence="15" key="1">
    <citation type="submission" date="2015-02" db="EMBL/GenBank/DDBJ databases">
        <title>Genome Assembly of Bacillaceae bacterium MTCC 8252.</title>
        <authorList>
            <person name="Verma A."/>
            <person name="Khatri I."/>
            <person name="Mual P."/>
            <person name="Subramanian S."/>
            <person name="Krishnamurthi S."/>
        </authorList>
    </citation>
    <scope>NUCLEOTIDE SEQUENCE [LARGE SCALE GENOMIC DNA]</scope>
    <source>
        <strain evidence="15">MTCC 8252</strain>
    </source>
</reference>
<evidence type="ECO:0000256" key="4">
    <source>
        <dbReference type="ARBA" id="ARBA00009503"/>
    </source>
</evidence>
<dbReference type="UniPathway" id="UPA00077">
    <property type="reaction ID" value="UER00156"/>
</dbReference>
<dbReference type="GO" id="GO:0046654">
    <property type="term" value="P:tetrahydrofolate biosynthetic process"/>
    <property type="evidence" value="ECO:0007669"/>
    <property type="project" value="UniProtKB-UniPathway"/>
</dbReference>
<name>A0A0F5I1P8_BACTR</name>
<evidence type="ECO:0000256" key="1">
    <source>
        <dbReference type="ARBA" id="ARBA00000012"/>
    </source>
</evidence>
<evidence type="ECO:0000256" key="10">
    <source>
        <dbReference type="ARBA" id="ARBA00022909"/>
    </source>
</evidence>
<dbReference type="GO" id="GO:0046872">
    <property type="term" value="F:metal ion binding"/>
    <property type="evidence" value="ECO:0007669"/>
    <property type="project" value="UniProtKB-KW"/>
</dbReference>
<evidence type="ECO:0000256" key="5">
    <source>
        <dbReference type="ARBA" id="ARBA00012458"/>
    </source>
</evidence>
<comment type="similarity">
    <text evidence="4 13">Belongs to the DHPS family.</text>
</comment>
<keyword evidence="9 13" id="KW-0460">Magnesium</keyword>
<dbReference type="RefSeq" id="WP_039234679.1">
    <property type="nucleotide sequence ID" value="NZ_JWIR02000042.1"/>
</dbReference>
<dbReference type="InterPro" id="IPR011005">
    <property type="entry name" value="Dihydropteroate_synth-like_sf"/>
</dbReference>
<comment type="cofactor">
    <cofactor evidence="2 13">
        <name>Mg(2+)</name>
        <dbReference type="ChEBI" id="CHEBI:18420"/>
    </cofactor>
</comment>
<dbReference type="PANTHER" id="PTHR20941">
    <property type="entry name" value="FOLATE SYNTHESIS PROTEINS"/>
    <property type="match status" value="1"/>
</dbReference>
<dbReference type="Proteomes" id="UP000031563">
    <property type="component" value="Unassembled WGS sequence"/>
</dbReference>
<comment type="pathway">
    <text evidence="3 13">Cofactor biosynthesis; tetrahydrofolate biosynthesis; 7,8-dihydrofolate from 2-amino-4-hydroxy-6-hydroxymethyl-7,8-dihydropteridine diphosphate and 4-aminobenzoate: step 1/2.</text>
</comment>
<dbReference type="SUPFAM" id="SSF51717">
    <property type="entry name" value="Dihydropteroate synthetase-like"/>
    <property type="match status" value="1"/>
</dbReference>
<dbReference type="STRING" id="1221996.QY95_02446"/>
<evidence type="ECO:0000256" key="13">
    <source>
        <dbReference type="RuleBase" id="RU361205"/>
    </source>
</evidence>
<dbReference type="InterPro" id="IPR045031">
    <property type="entry name" value="DHP_synth-like"/>
</dbReference>
<dbReference type="PANTHER" id="PTHR20941:SF1">
    <property type="entry name" value="FOLIC ACID SYNTHESIS PROTEIN FOL1"/>
    <property type="match status" value="1"/>
</dbReference>
<dbReference type="InterPro" id="IPR006390">
    <property type="entry name" value="DHP_synth_dom"/>
</dbReference>
<evidence type="ECO:0000256" key="6">
    <source>
        <dbReference type="ARBA" id="ARBA00016919"/>
    </source>
</evidence>
<evidence type="ECO:0000256" key="11">
    <source>
        <dbReference type="ARBA" id="ARBA00030193"/>
    </source>
</evidence>
<keyword evidence="7 13" id="KW-0808">Transferase</keyword>
<evidence type="ECO:0000256" key="8">
    <source>
        <dbReference type="ARBA" id="ARBA00022723"/>
    </source>
</evidence>
<dbReference type="Pfam" id="PF00809">
    <property type="entry name" value="Pterin_bind"/>
    <property type="match status" value="1"/>
</dbReference>
<accession>A0A0F5HPG8</accession>
<evidence type="ECO:0000256" key="3">
    <source>
        <dbReference type="ARBA" id="ARBA00004763"/>
    </source>
</evidence>
<organism evidence="15 16">
    <name type="scientific">Bacillus thermotolerans</name>
    <name type="common">Quasibacillus thermotolerans</name>
    <dbReference type="NCBI Taxonomy" id="1221996"/>
    <lineage>
        <taxon>Bacteria</taxon>
        <taxon>Bacillati</taxon>
        <taxon>Bacillota</taxon>
        <taxon>Bacilli</taxon>
        <taxon>Bacillales</taxon>
        <taxon>Bacillaceae</taxon>
        <taxon>Bacillus</taxon>
    </lineage>
</organism>
<keyword evidence="8 13" id="KW-0479">Metal-binding</keyword>
<evidence type="ECO:0000259" key="14">
    <source>
        <dbReference type="PROSITE" id="PS50972"/>
    </source>
</evidence>
<dbReference type="CDD" id="cd00739">
    <property type="entry name" value="DHPS"/>
    <property type="match status" value="1"/>
</dbReference>
<sequence>MEGAKKVKVLAGPYTLDFTKKTYVMGILNATPDSFSDGGRFDRLEAAVAHAKEMTEAGADMIDIGGESTRPGYTAISAEEEIGRVVPVIQAVAEAADVPLSIDTYKAETASRAVEAGAHIINDIWGAKKDPEIAAVAAEKNVPIILTHNRENEEYDSFLRDVLLDLYESIDICLKAGVKEGQIILDPGLGFVKDMDQHLLLIQNLDKLAALGFPVLLGVSRKRIIGHVLDLPVDERMEGTGAVCCYGIEKGTHIIRVHDVKPISRMAKMMDALVGKG</sequence>
<dbReference type="FunFam" id="3.20.20.20:FF:000006">
    <property type="entry name" value="Dihydropteroate synthase"/>
    <property type="match status" value="1"/>
</dbReference>
<dbReference type="Gene3D" id="3.20.20.20">
    <property type="entry name" value="Dihydropteroate synthase-like"/>
    <property type="match status" value="1"/>
</dbReference>
<dbReference type="InterPro" id="IPR000489">
    <property type="entry name" value="Pterin-binding_dom"/>
</dbReference>
<evidence type="ECO:0000256" key="12">
    <source>
        <dbReference type="ARBA" id="ARBA00053449"/>
    </source>
</evidence>
<dbReference type="AlphaFoldDB" id="A0A0F5I1P8"/>
<comment type="caution">
    <text evidence="15">The sequence shown here is derived from an EMBL/GenBank/DDBJ whole genome shotgun (WGS) entry which is preliminary data.</text>
</comment>
<evidence type="ECO:0000313" key="15">
    <source>
        <dbReference type="EMBL" id="KKB39423.1"/>
    </source>
</evidence>
<dbReference type="GO" id="GO:0004156">
    <property type="term" value="F:dihydropteroate synthase activity"/>
    <property type="evidence" value="ECO:0007669"/>
    <property type="project" value="UniProtKB-EC"/>
</dbReference>
<keyword evidence="16" id="KW-1185">Reference proteome</keyword>
<proteinExistence type="inferred from homology"/>